<dbReference type="EMBL" id="ML122250">
    <property type="protein sequence ID" value="RPD66718.1"/>
    <property type="molecule type" value="Genomic_DNA"/>
</dbReference>
<sequence length="551" mass="60448">MPLSVGGAQLPISAYFSGAGQSSKHTSKTGSPKVSPKGRGSPGRDQDAGPPKKKRKQKENLTPQTTLKDVESRPDEGAGSSRLRHSPRQRRNSDLKTSTRDPKNHGGEEPVIILNDTAPDEQDIIDLTSTELDNVLRLETTDTRRLQTPPITPQHSGQHRRGALAVDSLPSPPLTAPDARRLTQLRRDEERHVEEMLEELDDVQDDGVIPAPSTKQVEKDLRASTHGDRDNVDGTLGLASRPRESSLALMPPPDRSPNEASASTSHWPLPDPVQRPPSTSSDKWVPSSQTQELSIPAYHEFHHDPPSESRLCAPSVGETQVVPSSQMDEIELQMPPTSAGTPDSEAHSARLQVGTPSLEHGISIGPPSPEVIESSQQMEAEIDAAWAETVAARYAAIGWSKEVDGEAEHRTPSPSPRGTQSQGYDAQDEFSSQESNSQPLSYEIRTSPLRVPSQMTESSASYDSQSTVSTPPQLRRFRSMFEGRDERGNELPSRNTSDRRRSPHIPSHHSSEDSYSYSSSLSETQPTPVRNFMAMFDTQRDAEPSQDPDVW</sequence>
<keyword evidence="3" id="KW-1185">Reference proteome</keyword>
<reference evidence="2" key="1">
    <citation type="journal article" date="2018" name="Genome Biol. Evol.">
        <title>Genomics and development of Lentinus tigrinus, a white-rot wood-decaying mushroom with dimorphic fruiting bodies.</title>
        <authorList>
            <person name="Wu B."/>
            <person name="Xu Z."/>
            <person name="Knudson A."/>
            <person name="Carlson A."/>
            <person name="Chen N."/>
            <person name="Kovaka S."/>
            <person name="LaButti K."/>
            <person name="Lipzen A."/>
            <person name="Pennachio C."/>
            <person name="Riley R."/>
            <person name="Schakwitz W."/>
            <person name="Umezawa K."/>
            <person name="Ohm R.A."/>
            <person name="Grigoriev I.V."/>
            <person name="Nagy L.G."/>
            <person name="Gibbons J."/>
            <person name="Hibbett D."/>
        </authorList>
    </citation>
    <scope>NUCLEOTIDE SEQUENCE [LARGE SCALE GENOMIC DNA]</scope>
    <source>
        <strain evidence="2">ALCF2SS1-6</strain>
    </source>
</reference>
<protein>
    <submittedName>
        <fullName evidence="2">Uncharacterized protein</fullName>
    </submittedName>
</protein>
<feature type="compositionally biased region" description="Basic and acidic residues" evidence="1">
    <location>
        <begin position="479"/>
        <end position="489"/>
    </location>
</feature>
<name>A0A5C2STL2_9APHY</name>
<feature type="region of interest" description="Disordered" evidence="1">
    <location>
        <begin position="198"/>
        <end position="328"/>
    </location>
</feature>
<feature type="compositionally biased region" description="Polar residues" evidence="1">
    <location>
        <begin position="19"/>
        <end position="32"/>
    </location>
</feature>
<evidence type="ECO:0000256" key="1">
    <source>
        <dbReference type="SAM" id="MobiDB-lite"/>
    </source>
</evidence>
<feature type="region of interest" description="Disordered" evidence="1">
    <location>
        <begin position="139"/>
        <end position="186"/>
    </location>
</feature>
<dbReference type="AlphaFoldDB" id="A0A5C2STL2"/>
<organism evidence="2 3">
    <name type="scientific">Lentinus tigrinus ALCF2SS1-6</name>
    <dbReference type="NCBI Taxonomy" id="1328759"/>
    <lineage>
        <taxon>Eukaryota</taxon>
        <taxon>Fungi</taxon>
        <taxon>Dikarya</taxon>
        <taxon>Basidiomycota</taxon>
        <taxon>Agaricomycotina</taxon>
        <taxon>Agaricomycetes</taxon>
        <taxon>Polyporales</taxon>
        <taxon>Polyporaceae</taxon>
        <taxon>Lentinus</taxon>
    </lineage>
</organism>
<evidence type="ECO:0000313" key="3">
    <source>
        <dbReference type="Proteomes" id="UP000313359"/>
    </source>
</evidence>
<feature type="compositionally biased region" description="Basic and acidic residues" evidence="1">
    <location>
        <begin position="216"/>
        <end position="232"/>
    </location>
</feature>
<feature type="compositionally biased region" description="Basic and acidic residues" evidence="1">
    <location>
        <begin position="91"/>
        <end position="108"/>
    </location>
</feature>
<dbReference type="Proteomes" id="UP000313359">
    <property type="component" value="Unassembled WGS sequence"/>
</dbReference>
<feature type="compositionally biased region" description="Basic and acidic residues" evidence="1">
    <location>
        <begin position="402"/>
        <end position="411"/>
    </location>
</feature>
<feature type="compositionally biased region" description="Polar residues" evidence="1">
    <location>
        <begin position="453"/>
        <end position="472"/>
    </location>
</feature>
<feature type="compositionally biased region" description="Polar residues" evidence="1">
    <location>
        <begin position="276"/>
        <end position="293"/>
    </location>
</feature>
<feature type="compositionally biased region" description="Polar residues" evidence="1">
    <location>
        <begin position="416"/>
        <end position="440"/>
    </location>
</feature>
<dbReference type="OrthoDB" id="2804766at2759"/>
<feature type="compositionally biased region" description="Low complexity" evidence="1">
    <location>
        <begin position="513"/>
        <end position="523"/>
    </location>
</feature>
<proteinExistence type="predicted"/>
<accession>A0A5C2STL2</accession>
<feature type="region of interest" description="Disordered" evidence="1">
    <location>
        <begin position="357"/>
        <end position="377"/>
    </location>
</feature>
<feature type="compositionally biased region" description="Polar residues" evidence="1">
    <location>
        <begin position="317"/>
        <end position="327"/>
    </location>
</feature>
<feature type="region of interest" description="Disordered" evidence="1">
    <location>
        <begin position="18"/>
        <end position="120"/>
    </location>
</feature>
<feature type="region of interest" description="Disordered" evidence="1">
    <location>
        <begin position="402"/>
        <end position="551"/>
    </location>
</feature>
<evidence type="ECO:0000313" key="2">
    <source>
        <dbReference type="EMBL" id="RPD66718.1"/>
    </source>
</evidence>
<gene>
    <name evidence="2" type="ORF">L227DRAFT_1597</name>
</gene>